<evidence type="ECO:0000259" key="1">
    <source>
        <dbReference type="Pfam" id="PF12705"/>
    </source>
</evidence>
<reference evidence="2" key="1">
    <citation type="submission" date="2018-05" db="EMBL/GenBank/DDBJ databases">
        <authorList>
            <person name="Lanie J.A."/>
            <person name="Ng W.-L."/>
            <person name="Kazmierczak K.M."/>
            <person name="Andrzejewski T.M."/>
            <person name="Davidsen T.M."/>
            <person name="Wayne K.J."/>
            <person name="Tettelin H."/>
            <person name="Glass J.I."/>
            <person name="Rusch D."/>
            <person name="Podicherti R."/>
            <person name="Tsui H.-C.T."/>
            <person name="Winkler M.E."/>
        </authorList>
    </citation>
    <scope>NUCLEOTIDE SEQUENCE</scope>
</reference>
<protein>
    <recommendedName>
        <fullName evidence="1">PD-(D/E)XK endonuclease-like domain-containing protein</fullName>
    </recommendedName>
</protein>
<dbReference type="Pfam" id="PF12705">
    <property type="entry name" value="PDDEXK_1"/>
    <property type="match status" value="1"/>
</dbReference>
<feature type="non-terminal residue" evidence="2">
    <location>
        <position position="224"/>
    </location>
</feature>
<name>A0A382KMP2_9ZZZZ</name>
<dbReference type="InterPro" id="IPR038726">
    <property type="entry name" value="PDDEXK_AddAB-type"/>
</dbReference>
<sequence>MNNILDKTISLIEPGHKYVLEKNPSIEFRSVTEIVGDYFEPFDKHAIAKNLVANNPKYMIMQAEDLIADWDAARDFGTKIHKEIDLCLNEEKYPDDLELLQLEIKTRYALDWLKKYQMKSDIEIFSEIKVYSTELNIAGSIDILAHDKKSDTYEVIDWKTSKKIETKSFNNKMGTHPITKNLYDCKFVHNSLQLSFYRYILEKYYGLNITNQLIAHLNDDECTG</sequence>
<gene>
    <name evidence="2" type="ORF">METZ01_LOCUS277567</name>
</gene>
<proteinExistence type="predicted"/>
<dbReference type="AlphaFoldDB" id="A0A382KMP2"/>
<dbReference type="EMBL" id="UINC01081142">
    <property type="protein sequence ID" value="SVC24713.1"/>
    <property type="molecule type" value="Genomic_DNA"/>
</dbReference>
<organism evidence="2">
    <name type="scientific">marine metagenome</name>
    <dbReference type="NCBI Taxonomy" id="408172"/>
    <lineage>
        <taxon>unclassified sequences</taxon>
        <taxon>metagenomes</taxon>
        <taxon>ecological metagenomes</taxon>
    </lineage>
</organism>
<evidence type="ECO:0000313" key="2">
    <source>
        <dbReference type="EMBL" id="SVC24713.1"/>
    </source>
</evidence>
<accession>A0A382KMP2</accession>
<dbReference type="Gene3D" id="3.90.320.10">
    <property type="match status" value="1"/>
</dbReference>
<feature type="domain" description="PD-(D/E)XK endonuclease-like" evidence="1">
    <location>
        <begin position="99"/>
        <end position="203"/>
    </location>
</feature>
<dbReference type="InterPro" id="IPR011604">
    <property type="entry name" value="PDDEXK-like_dom_sf"/>
</dbReference>